<dbReference type="Pfam" id="PF08439">
    <property type="entry name" value="Peptidase_M3_N"/>
    <property type="match status" value="1"/>
</dbReference>
<feature type="signal peptide" evidence="7">
    <location>
        <begin position="1"/>
        <end position="20"/>
    </location>
</feature>
<evidence type="ECO:0000259" key="9">
    <source>
        <dbReference type="Pfam" id="PF08439"/>
    </source>
</evidence>
<dbReference type="PANTHER" id="PTHR11804">
    <property type="entry name" value="PROTEASE M3 THIMET OLIGOPEPTIDASE-RELATED"/>
    <property type="match status" value="1"/>
</dbReference>
<evidence type="ECO:0000256" key="1">
    <source>
        <dbReference type="ARBA" id="ARBA00022670"/>
    </source>
</evidence>
<dbReference type="GO" id="GO:0006518">
    <property type="term" value="P:peptide metabolic process"/>
    <property type="evidence" value="ECO:0007669"/>
    <property type="project" value="TreeGrafter"/>
</dbReference>
<dbReference type="Gene3D" id="1.10.287.830">
    <property type="entry name" value="putative peptidase helix hairpin domain like"/>
    <property type="match status" value="1"/>
</dbReference>
<comment type="caution">
    <text evidence="10">The sequence shown here is derived from an EMBL/GenBank/DDBJ whole genome shotgun (WGS) entry which is preliminary data.</text>
</comment>
<keyword evidence="7" id="KW-0732">Signal</keyword>
<proteinExistence type="inferred from homology"/>
<dbReference type="NCBIfam" id="TIGR00181">
    <property type="entry name" value="pepF"/>
    <property type="match status" value="1"/>
</dbReference>
<feature type="domain" description="Oligopeptidase F N-terminal" evidence="9">
    <location>
        <begin position="150"/>
        <end position="217"/>
    </location>
</feature>
<dbReference type="GO" id="GO:0004222">
    <property type="term" value="F:metalloendopeptidase activity"/>
    <property type="evidence" value="ECO:0007669"/>
    <property type="project" value="UniProtKB-UniRule"/>
</dbReference>
<dbReference type="EMBL" id="AWFB01000038">
    <property type="protein sequence ID" value="RAN32001.1"/>
    <property type="molecule type" value="Genomic_DNA"/>
</dbReference>
<comment type="similarity">
    <text evidence="6">Belongs to the peptidase M3B family.</text>
</comment>
<evidence type="ECO:0000256" key="4">
    <source>
        <dbReference type="ARBA" id="ARBA00022833"/>
    </source>
</evidence>
<dbReference type="InterPro" id="IPR001567">
    <property type="entry name" value="Pept_M3A_M3B_dom"/>
</dbReference>
<accession>A0A8B2PHS9</accession>
<feature type="domain" description="Peptidase M3A/M3B catalytic" evidence="8">
    <location>
        <begin position="243"/>
        <end position="622"/>
    </location>
</feature>
<dbReference type="CDD" id="cd09608">
    <property type="entry name" value="M3B_PepF"/>
    <property type="match status" value="1"/>
</dbReference>
<keyword evidence="4 6" id="KW-0862">Zinc</keyword>
<dbReference type="InterPro" id="IPR013647">
    <property type="entry name" value="OligopepF_N_dom"/>
</dbReference>
<dbReference type="InterPro" id="IPR004438">
    <property type="entry name" value="Peptidase_M3B"/>
</dbReference>
<comment type="cofactor">
    <cofactor evidence="6">
        <name>Zn(2+)</name>
        <dbReference type="ChEBI" id="CHEBI:29105"/>
    </cofactor>
    <text evidence="6">Binds 1 zinc ion.</text>
</comment>
<comment type="function">
    <text evidence="6">Has oligopeptidase activity and degrades a variety of small bioactive peptides.</text>
</comment>
<feature type="chain" id="PRO_5032767486" description="Oligopeptidase F" evidence="7">
    <location>
        <begin position="21"/>
        <end position="642"/>
    </location>
</feature>
<protein>
    <recommendedName>
        <fullName evidence="6">Oligopeptidase F</fullName>
        <ecNumber evidence="6">3.4.24.-</ecNumber>
    </recommendedName>
</protein>
<evidence type="ECO:0000256" key="6">
    <source>
        <dbReference type="RuleBase" id="RU368091"/>
    </source>
</evidence>
<evidence type="ECO:0000256" key="2">
    <source>
        <dbReference type="ARBA" id="ARBA00022723"/>
    </source>
</evidence>
<dbReference type="OrthoDB" id="9766487at2"/>
<reference evidence="10 11" key="1">
    <citation type="submission" date="2013-04" db="EMBL/GenBank/DDBJ databases">
        <title>Hyphomonas sp. T24B3 Genome Sequencing.</title>
        <authorList>
            <person name="Lai Q."/>
            <person name="Shao Z."/>
        </authorList>
    </citation>
    <scope>NUCLEOTIDE SEQUENCE [LARGE SCALE GENOMIC DNA]</scope>
    <source>
        <strain evidence="10 11">T24B3</strain>
    </source>
</reference>
<dbReference type="EC" id="3.4.24.-" evidence="6"/>
<dbReference type="Proteomes" id="UP000249123">
    <property type="component" value="Unassembled WGS sequence"/>
</dbReference>
<name>A0A8B2PHS9_9PROT</name>
<keyword evidence="11" id="KW-1185">Reference proteome</keyword>
<dbReference type="GO" id="GO:0006508">
    <property type="term" value="P:proteolysis"/>
    <property type="evidence" value="ECO:0007669"/>
    <property type="project" value="UniProtKB-KW"/>
</dbReference>
<dbReference type="Gene3D" id="1.20.140.70">
    <property type="entry name" value="Oligopeptidase f, N-terminal domain"/>
    <property type="match status" value="1"/>
</dbReference>
<evidence type="ECO:0000256" key="7">
    <source>
        <dbReference type="SAM" id="SignalP"/>
    </source>
</evidence>
<evidence type="ECO:0000313" key="10">
    <source>
        <dbReference type="EMBL" id="RAN32001.1"/>
    </source>
</evidence>
<keyword evidence="1 6" id="KW-0645">Protease</keyword>
<dbReference type="GO" id="GO:0046872">
    <property type="term" value="F:metal ion binding"/>
    <property type="evidence" value="ECO:0007669"/>
    <property type="project" value="UniProtKB-UniRule"/>
</dbReference>
<dbReference type="AlphaFoldDB" id="A0A8B2PHS9"/>
<dbReference type="SUPFAM" id="SSF55486">
    <property type="entry name" value="Metalloproteases ('zincins'), catalytic domain"/>
    <property type="match status" value="1"/>
</dbReference>
<evidence type="ECO:0000313" key="11">
    <source>
        <dbReference type="Proteomes" id="UP000249123"/>
    </source>
</evidence>
<keyword evidence="2 6" id="KW-0479">Metal-binding</keyword>
<keyword evidence="5 6" id="KW-0482">Metalloprotease</keyword>
<dbReference type="PANTHER" id="PTHR11804:SF84">
    <property type="entry name" value="SACCHAROLYSIN"/>
    <property type="match status" value="1"/>
</dbReference>
<evidence type="ECO:0000256" key="3">
    <source>
        <dbReference type="ARBA" id="ARBA00022801"/>
    </source>
</evidence>
<dbReference type="InterPro" id="IPR042088">
    <property type="entry name" value="OligoPept_F_C"/>
</dbReference>
<gene>
    <name evidence="10" type="ORF">HY3_15710</name>
</gene>
<organism evidence="10 11">
    <name type="scientific">Hyphomonas pacifica</name>
    <dbReference type="NCBI Taxonomy" id="1280941"/>
    <lineage>
        <taxon>Bacteria</taxon>
        <taxon>Pseudomonadati</taxon>
        <taxon>Pseudomonadota</taxon>
        <taxon>Alphaproteobacteria</taxon>
        <taxon>Hyphomonadales</taxon>
        <taxon>Hyphomonadaceae</taxon>
        <taxon>Hyphomonas</taxon>
    </lineage>
</organism>
<dbReference type="InterPro" id="IPR045090">
    <property type="entry name" value="Pept_M3A_M3B"/>
</dbReference>
<dbReference type="Pfam" id="PF01432">
    <property type="entry name" value="Peptidase_M3"/>
    <property type="match status" value="1"/>
</dbReference>
<evidence type="ECO:0000259" key="8">
    <source>
        <dbReference type="Pfam" id="PF01432"/>
    </source>
</evidence>
<sequence length="642" mass="72339">MFKVGMSGLALMAMSGCAMMSEAQLGQEPNLTVELPVTAPATPEPISEAYVWDLTELYASPEAWDAAYDDIKARTATLSDYKGTLGQSAEAMAKAFRATSDTAKDMVRLYTYASLSHDEDQRAPESQERFGKAQGLFQTFGEATSWMDPEVLSVGKETVEAYLAEEPALEPFRFTLENTLRQAPHTLDEKGEALLALSGQALSQPGQIYSLYANASIPWPSLTLSDGMEVKLNQSGYSRYRGAENREDRKAVFDTFWSAWKTYENGMGATLNAQVLSAVFQAKARDFDSVLERNMFDDALPDEIYTQLVTQVNEALPVFHRYLKLRGRMLGVENLRYYDIYPPIIKADTGTFDMERSKELTFAALEPFGEEYLGLLRQGLSERWMHAYPQEGKETGAYMSGSAYDVHPYVLLNHNDDYDSLSTFAHEWGHAVHTQLAKSAQPFETAGYSTFIAEMASTINEILLEEYMIAHAETKEEKLYYLGYALESLRGTFYRQTMFGEFELAIHEAAERGEPLTGAKLTQIYGDLLRKYHGEAEGVMKIDDMYAVEWAYIPHFYYEFYVYQYATSVSGAAWFSEQFLAGDEGVRDNFINVLKAGGSDYPHNILMNEAGLDMTKPDAYQAVVRRMNNIMDRIEALLDEEE</sequence>
<dbReference type="PROSITE" id="PS51257">
    <property type="entry name" value="PROKAR_LIPOPROTEIN"/>
    <property type="match status" value="1"/>
</dbReference>
<dbReference type="Gene3D" id="1.10.1370.20">
    <property type="entry name" value="Oligoendopeptidase f, C-terminal domain"/>
    <property type="match status" value="1"/>
</dbReference>
<evidence type="ECO:0000256" key="5">
    <source>
        <dbReference type="ARBA" id="ARBA00023049"/>
    </source>
</evidence>
<keyword evidence="3 6" id="KW-0378">Hydrolase</keyword>